<protein>
    <submittedName>
        <fullName evidence="2">Uncharacterized protein</fullName>
    </submittedName>
</protein>
<dbReference type="AlphaFoldDB" id="A0A022XP21"/>
<feature type="region of interest" description="Disordered" evidence="1">
    <location>
        <begin position="1"/>
        <end position="129"/>
    </location>
</feature>
<reference evidence="2 3" key="1">
    <citation type="submission" date="2014-02" db="EMBL/GenBank/DDBJ databases">
        <title>The Genome Sequence of Trichophyton rubrum (morphotype soudanense) CBS 452.61.</title>
        <authorList>
            <consortium name="The Broad Institute Genomics Platform"/>
            <person name="Cuomo C.A."/>
            <person name="White T.C."/>
            <person name="Graser Y."/>
            <person name="Martinez-Rossi N."/>
            <person name="Heitman J."/>
            <person name="Young S.K."/>
            <person name="Zeng Q."/>
            <person name="Gargeya S."/>
            <person name="Abouelleil A."/>
            <person name="Alvarado L."/>
            <person name="Chapman S.B."/>
            <person name="Gainer-Dewar J."/>
            <person name="Goldberg J."/>
            <person name="Griggs A."/>
            <person name="Gujja S."/>
            <person name="Hansen M."/>
            <person name="Howarth C."/>
            <person name="Imamovic A."/>
            <person name="Larimer J."/>
            <person name="Martinez D."/>
            <person name="Murphy C."/>
            <person name="Pearson M.D."/>
            <person name="Persinoti G."/>
            <person name="Poon T."/>
            <person name="Priest M."/>
            <person name="Roberts A.D."/>
            <person name="Saif S."/>
            <person name="Shea T.D."/>
            <person name="Sykes S.N."/>
            <person name="Wortman J."/>
            <person name="Nusbaum C."/>
            <person name="Birren B."/>
        </authorList>
    </citation>
    <scope>NUCLEOTIDE SEQUENCE [LARGE SCALE GENOMIC DNA]</scope>
    <source>
        <strain evidence="2 3">CBS 452.61</strain>
    </source>
</reference>
<gene>
    <name evidence="2" type="ORF">H105_05794</name>
</gene>
<evidence type="ECO:0000313" key="3">
    <source>
        <dbReference type="Proteomes" id="UP000023623"/>
    </source>
</evidence>
<accession>A0A022XP21</accession>
<dbReference type="HOGENOM" id="CLU_1705534_0_0_1"/>
<sequence length="154" mass="17190">MDPSQSAYGLRHSTYGRPREAYGSSLPPRHHPLSSTPASHAQQPHFDPITSSRRESGSHISRPAPPPAALAYPYSHDNNPHSRTQHQYQHQHQHQHQQHAPRPRPDAPTREQAAGKLEAEEPKGLPNGVSVRREEFAPLWLVPETAATSMCIAY</sequence>
<name>A0A022XP21_TRISD</name>
<proteinExistence type="predicted"/>
<dbReference type="Proteomes" id="UP000023623">
    <property type="component" value="Unassembled WGS sequence"/>
</dbReference>
<keyword evidence="3" id="KW-1185">Reference proteome</keyword>
<organism evidence="2 3">
    <name type="scientific">Trichophyton soudanense CBS 452.61</name>
    <dbReference type="NCBI Taxonomy" id="1215331"/>
    <lineage>
        <taxon>Eukaryota</taxon>
        <taxon>Fungi</taxon>
        <taxon>Dikarya</taxon>
        <taxon>Ascomycota</taxon>
        <taxon>Pezizomycotina</taxon>
        <taxon>Eurotiomycetes</taxon>
        <taxon>Eurotiomycetidae</taxon>
        <taxon>Onygenales</taxon>
        <taxon>Arthrodermataceae</taxon>
        <taxon>Trichophyton</taxon>
    </lineage>
</organism>
<dbReference type="EMBL" id="KK208882">
    <property type="protein sequence ID" value="EZF72073.1"/>
    <property type="molecule type" value="Genomic_DNA"/>
</dbReference>
<feature type="compositionally biased region" description="Basic residues" evidence="1">
    <location>
        <begin position="89"/>
        <end position="102"/>
    </location>
</feature>
<evidence type="ECO:0000313" key="2">
    <source>
        <dbReference type="EMBL" id="EZF72073.1"/>
    </source>
</evidence>
<evidence type="ECO:0000256" key="1">
    <source>
        <dbReference type="SAM" id="MobiDB-lite"/>
    </source>
</evidence>